<gene>
    <name evidence="2" type="ORF">SAMN05216207_1004119</name>
</gene>
<dbReference type="STRING" id="260086.SAMN05216207_1004119"/>
<evidence type="ECO:0000256" key="1">
    <source>
        <dbReference type="SAM" id="MobiDB-lite"/>
    </source>
</evidence>
<accession>A0A1I4UIG5</accession>
<protein>
    <submittedName>
        <fullName evidence="2">Uncharacterized protein</fullName>
    </submittedName>
</protein>
<name>A0A1I4UIG5_PSUAM</name>
<organism evidence="2 3">
    <name type="scientific">Pseudonocardia ammonioxydans</name>
    <dbReference type="NCBI Taxonomy" id="260086"/>
    <lineage>
        <taxon>Bacteria</taxon>
        <taxon>Bacillati</taxon>
        <taxon>Actinomycetota</taxon>
        <taxon>Actinomycetes</taxon>
        <taxon>Pseudonocardiales</taxon>
        <taxon>Pseudonocardiaceae</taxon>
        <taxon>Pseudonocardia</taxon>
    </lineage>
</organism>
<reference evidence="2 3" key="1">
    <citation type="submission" date="2016-10" db="EMBL/GenBank/DDBJ databases">
        <authorList>
            <person name="de Groot N.N."/>
        </authorList>
    </citation>
    <scope>NUCLEOTIDE SEQUENCE [LARGE SCALE GENOMIC DNA]</scope>
    <source>
        <strain evidence="2 3">CGMCC 4.1877</strain>
    </source>
</reference>
<sequence>MGRMRLVFTPGDDQGYAEARSRLLDQFLVWARRRRVEVDAALVAAAVDYKYARDRRLGRWNRSHIADALGMWFPRKVTVLEPDDVAPAFHALIDFLDDHDWFDPQSASTDALHRQVVDSTPALRDGLADERNYDLGKFWGVQLHRNGIDPADPIAVQRFLDRAGSGEADVDRHALAEIMRRDAERPARTEWDPELPPVPMPSAATLVEAAERSEGLDLLRRLTVWVRAGRRLTSDGRLGRADALDLAAHLQLDHLYRETARTSDDLPEVSLLLRWARAARLVRIVRGRLLPVKSAGPLLNRPIELWRRVFESVGRLGDNLGGTDVFGAPSLFGMSMSEAFPMLWVALYGTGGGPVPLEHFHRQVRDTVNDEAGCVVDDLAGDVEQRLWRRDVTALLDACELLGAIELGETLDADELDELSVVAHRDDPDPTVVALTPMGLWAVHEYLLEQGMHVPAPGELADEDIEYVCVRLAGVRDEVAEAEVVAWARARESADAVRELDRFLRRCEVPAHRALALHALGETGPAGRAAAARHRLHVAEPVAAVPGPGPGWSGPAPAPRDPTAPPARPTPTPHPRNPVRQNLEPAG</sequence>
<feature type="compositionally biased region" description="Pro residues" evidence="1">
    <location>
        <begin position="556"/>
        <end position="576"/>
    </location>
</feature>
<dbReference type="AlphaFoldDB" id="A0A1I4UIG5"/>
<feature type="region of interest" description="Disordered" evidence="1">
    <location>
        <begin position="542"/>
        <end position="587"/>
    </location>
</feature>
<dbReference type="Proteomes" id="UP000199614">
    <property type="component" value="Unassembled WGS sequence"/>
</dbReference>
<dbReference type="EMBL" id="FOUY01000004">
    <property type="protein sequence ID" value="SFM88787.1"/>
    <property type="molecule type" value="Genomic_DNA"/>
</dbReference>
<evidence type="ECO:0000313" key="3">
    <source>
        <dbReference type="Proteomes" id="UP000199614"/>
    </source>
</evidence>
<evidence type="ECO:0000313" key="2">
    <source>
        <dbReference type="EMBL" id="SFM88787.1"/>
    </source>
</evidence>
<proteinExistence type="predicted"/>
<keyword evidence="3" id="KW-1185">Reference proteome</keyword>